<evidence type="ECO:0000313" key="2">
    <source>
        <dbReference type="Proteomes" id="UP000001880"/>
    </source>
</evidence>
<dbReference type="EMBL" id="CP001804">
    <property type="protein sequence ID" value="ACY13550.1"/>
    <property type="molecule type" value="Genomic_DNA"/>
</dbReference>
<dbReference type="Proteomes" id="UP000001880">
    <property type="component" value="Chromosome"/>
</dbReference>
<dbReference type="OrthoDB" id="9773249at2"/>
<keyword evidence="2" id="KW-1185">Reference proteome</keyword>
<reference evidence="1 2" key="1">
    <citation type="journal article" date="2010" name="Stand. Genomic Sci.">
        <title>Complete genome sequence of Haliangium ochraceum type strain (SMP-2).</title>
        <authorList>
            <consortium name="US DOE Joint Genome Institute (JGI-PGF)"/>
            <person name="Ivanova N."/>
            <person name="Daum C."/>
            <person name="Lang E."/>
            <person name="Abt B."/>
            <person name="Kopitz M."/>
            <person name="Saunders E."/>
            <person name="Lapidus A."/>
            <person name="Lucas S."/>
            <person name="Glavina Del Rio T."/>
            <person name="Nolan M."/>
            <person name="Tice H."/>
            <person name="Copeland A."/>
            <person name="Cheng J.F."/>
            <person name="Chen F."/>
            <person name="Bruce D."/>
            <person name="Goodwin L."/>
            <person name="Pitluck S."/>
            <person name="Mavromatis K."/>
            <person name="Pati A."/>
            <person name="Mikhailova N."/>
            <person name="Chen A."/>
            <person name="Palaniappan K."/>
            <person name="Land M."/>
            <person name="Hauser L."/>
            <person name="Chang Y.J."/>
            <person name="Jeffries C.D."/>
            <person name="Detter J.C."/>
            <person name="Brettin T."/>
            <person name="Rohde M."/>
            <person name="Goker M."/>
            <person name="Bristow J."/>
            <person name="Markowitz V."/>
            <person name="Eisen J.A."/>
            <person name="Hugenholtz P."/>
            <person name="Kyrpides N.C."/>
            <person name="Klenk H.P."/>
        </authorList>
    </citation>
    <scope>NUCLEOTIDE SEQUENCE [LARGE SCALE GENOMIC DNA]</scope>
    <source>
        <strain evidence="2">DSM 14365 / CIP 107738 / JCM 11303 / AJ 13395 / SMP-2</strain>
    </source>
</reference>
<dbReference type="InterPro" id="IPR016181">
    <property type="entry name" value="Acyl_CoA_acyltransferase"/>
</dbReference>
<dbReference type="RefSeq" id="WP_012826169.1">
    <property type="nucleotide sequence ID" value="NC_013440.1"/>
</dbReference>
<evidence type="ECO:0000313" key="1">
    <source>
        <dbReference type="EMBL" id="ACY13550.1"/>
    </source>
</evidence>
<name>D0LQJ0_HALO1</name>
<dbReference type="SUPFAM" id="SSF55729">
    <property type="entry name" value="Acyl-CoA N-acyltransferases (Nat)"/>
    <property type="match status" value="1"/>
</dbReference>
<dbReference type="eggNOG" id="COG0456">
    <property type="taxonomic scope" value="Bacteria"/>
</dbReference>
<gene>
    <name evidence="1" type="ordered locus">Hoch_0946</name>
</gene>
<sequence>MSDLSYAAIGSVPVSDRFFDTLRDDYPGFDDWLQRKAGEPAYLARRDDGGLDGFLYLKREDGPVIDVQPALPAAKRLKVGTFKVNPHGTRLGERFLKKVFDHAIAQDVDEIYVTVFSKHAKLIEIFERYGFTKVAEKSGPGGTENVLARSLRRLSGDVVRDYPLINVENRKFMLGIYPNWHTRLLPDSKLHNESPDVVKDVSHTNSIHKVYLTAMRGTESLRRGDVLVIYRTGDNAAPARFRSVATSICTVEEVRDISTFPTVTALLEYCAPYSVFEDAELKKFWDTRKYPNLIRFAYNAALKKRLTRGELIEHNAIDESAYAGFMRLTEAGFKVILERGGIDAGLIIHQT</sequence>
<dbReference type="HOGENOM" id="CLU_039297_0_0_7"/>
<proteinExistence type="predicted"/>
<organism evidence="1 2">
    <name type="scientific">Haliangium ochraceum (strain DSM 14365 / JCM 11303 / SMP-2)</name>
    <dbReference type="NCBI Taxonomy" id="502025"/>
    <lineage>
        <taxon>Bacteria</taxon>
        <taxon>Pseudomonadati</taxon>
        <taxon>Myxococcota</taxon>
        <taxon>Polyangia</taxon>
        <taxon>Haliangiales</taxon>
        <taxon>Kofleriaceae</taxon>
        <taxon>Haliangium</taxon>
    </lineage>
</organism>
<dbReference type="Gene3D" id="3.40.630.30">
    <property type="match status" value="1"/>
</dbReference>
<dbReference type="AlphaFoldDB" id="D0LQJ0"/>
<protein>
    <recommendedName>
        <fullName evidence="3">N-acetyltransferase domain-containing protein</fullName>
    </recommendedName>
</protein>
<evidence type="ECO:0008006" key="3">
    <source>
        <dbReference type="Google" id="ProtNLM"/>
    </source>
</evidence>
<dbReference type="KEGG" id="hoh:Hoch_0946"/>
<accession>D0LQJ0</accession>